<dbReference type="InterPro" id="IPR036259">
    <property type="entry name" value="MFS_trans_sf"/>
</dbReference>
<evidence type="ECO:0000313" key="9">
    <source>
        <dbReference type="EMBL" id="PWJ53598.1"/>
    </source>
</evidence>
<dbReference type="PANTHER" id="PTHR42718:SF49">
    <property type="entry name" value="EXPORT PROTEIN"/>
    <property type="match status" value="1"/>
</dbReference>
<feature type="transmembrane region" description="Helical" evidence="7">
    <location>
        <begin position="71"/>
        <end position="91"/>
    </location>
</feature>
<feature type="transmembrane region" description="Helical" evidence="7">
    <location>
        <begin position="323"/>
        <end position="345"/>
    </location>
</feature>
<dbReference type="CDD" id="cd17321">
    <property type="entry name" value="MFS_MMR_MDR_like"/>
    <property type="match status" value="1"/>
</dbReference>
<accession>A0A316A8R5</accession>
<dbReference type="InterPro" id="IPR004638">
    <property type="entry name" value="EmrB-like"/>
</dbReference>
<gene>
    <name evidence="9" type="ORF">BXY45_1111</name>
</gene>
<evidence type="ECO:0000256" key="4">
    <source>
        <dbReference type="ARBA" id="ARBA00022692"/>
    </source>
</evidence>
<dbReference type="InterPro" id="IPR005829">
    <property type="entry name" value="Sugar_transporter_CS"/>
</dbReference>
<dbReference type="InterPro" id="IPR020846">
    <property type="entry name" value="MFS_dom"/>
</dbReference>
<keyword evidence="5 7" id="KW-1133">Transmembrane helix</keyword>
<dbReference type="Pfam" id="PF07690">
    <property type="entry name" value="MFS_1"/>
    <property type="match status" value="1"/>
</dbReference>
<dbReference type="EMBL" id="QGDQ01000011">
    <property type="protein sequence ID" value="PWJ53598.1"/>
    <property type="molecule type" value="Genomic_DNA"/>
</dbReference>
<evidence type="ECO:0000256" key="3">
    <source>
        <dbReference type="ARBA" id="ARBA00022475"/>
    </source>
</evidence>
<evidence type="ECO:0000256" key="5">
    <source>
        <dbReference type="ARBA" id="ARBA00022989"/>
    </source>
</evidence>
<feature type="transmembrane region" description="Helical" evidence="7">
    <location>
        <begin position="351"/>
        <end position="377"/>
    </location>
</feature>
<dbReference type="Gene3D" id="1.20.1250.20">
    <property type="entry name" value="MFS general substrate transporter like domains"/>
    <property type="match status" value="1"/>
</dbReference>
<dbReference type="PROSITE" id="PS00216">
    <property type="entry name" value="SUGAR_TRANSPORT_1"/>
    <property type="match status" value="1"/>
</dbReference>
<dbReference type="InterPro" id="IPR011701">
    <property type="entry name" value="MFS"/>
</dbReference>
<keyword evidence="6 7" id="KW-0472">Membrane</keyword>
<evidence type="ECO:0000259" key="8">
    <source>
        <dbReference type="PROSITE" id="PS50850"/>
    </source>
</evidence>
<feature type="transmembrane region" description="Helical" evidence="7">
    <location>
        <begin position="192"/>
        <end position="210"/>
    </location>
</feature>
<keyword evidence="4 7" id="KW-0812">Transmembrane</keyword>
<evidence type="ECO:0000256" key="6">
    <source>
        <dbReference type="ARBA" id="ARBA00023136"/>
    </source>
</evidence>
<feature type="transmembrane region" description="Helical" evidence="7">
    <location>
        <begin position="294"/>
        <end position="316"/>
    </location>
</feature>
<sequence length="507" mass="50690">MRKWLPLTAVCLGTFVLLLDVTIVNVALPSMATSLSASFADLQWVVDGYALALAALLMLAGAIADRAGRRATFVVGLVVFAAASLACGAAPSSSVLVASRVVQGVGGAAMFAATTALLSTSYSGRDRGTAFGVWGAVSGAAAAAGPLAGGVLVDALSWRWVFFVNLPVAAVAVVLALRTLPETRHPAGRLDVGGAVAFTLAAASLVFGLIRGGEHGWTSAGAVASVGVSALAVVVFCVVERRASAPLLDLRLLRSPSFSGLLVVAVLMQASAFGTLAYASLWLQSLLGLDAVRAGLVVLPLSVVAFVVSAAVGRLLHDRSPWLPVTVGMALIGAGDLLVVLALHVWSPVGWMALVPGMVVGGLGVGLGTPVLVSAALATVPHHRAGMASGAVNTARQLGMALGIAVLGSVLSAAVRSSVSGAAGVPQPERFAAGLTSGGAQQLLAAVPSGARAVAESLAQEAFAAGLDRVFLVAGVAGLVGALVSLVALRPRLTDDAVISREAVTSH</sequence>
<comment type="subcellular location">
    <subcellularLocation>
        <location evidence="1">Cell membrane</location>
        <topology evidence="1">Multi-pass membrane protein</topology>
    </subcellularLocation>
</comment>
<dbReference type="Gene3D" id="1.20.1720.10">
    <property type="entry name" value="Multidrug resistance protein D"/>
    <property type="match status" value="1"/>
</dbReference>
<dbReference type="GO" id="GO:0005886">
    <property type="term" value="C:plasma membrane"/>
    <property type="evidence" value="ECO:0007669"/>
    <property type="project" value="UniProtKB-SubCell"/>
</dbReference>
<dbReference type="AlphaFoldDB" id="A0A316A8R5"/>
<protein>
    <submittedName>
        <fullName evidence="9">EmrB/QacA subfamily drug resistance transporter</fullName>
    </submittedName>
</protein>
<keyword evidence="3" id="KW-1003">Cell membrane</keyword>
<evidence type="ECO:0000256" key="7">
    <source>
        <dbReference type="SAM" id="Phobius"/>
    </source>
</evidence>
<feature type="transmembrane region" description="Helical" evidence="7">
    <location>
        <begin position="97"/>
        <end position="118"/>
    </location>
</feature>
<keyword evidence="10" id="KW-1185">Reference proteome</keyword>
<dbReference type="Proteomes" id="UP000245469">
    <property type="component" value="Unassembled WGS sequence"/>
</dbReference>
<dbReference type="RefSeq" id="WP_109774207.1">
    <property type="nucleotide sequence ID" value="NZ_QGDQ01000011.1"/>
</dbReference>
<feature type="transmembrane region" description="Helical" evidence="7">
    <location>
        <begin position="46"/>
        <end position="64"/>
    </location>
</feature>
<proteinExistence type="predicted"/>
<dbReference type="PRINTS" id="PR01036">
    <property type="entry name" value="TCRTETB"/>
</dbReference>
<evidence type="ECO:0000313" key="10">
    <source>
        <dbReference type="Proteomes" id="UP000245469"/>
    </source>
</evidence>
<reference evidence="9 10" key="1">
    <citation type="submission" date="2018-03" db="EMBL/GenBank/DDBJ databases">
        <title>Genomic Encyclopedia of Archaeal and Bacterial Type Strains, Phase II (KMG-II): from individual species to whole genera.</title>
        <authorList>
            <person name="Goeker M."/>
        </authorList>
    </citation>
    <scope>NUCLEOTIDE SEQUENCE [LARGE SCALE GENOMIC DNA]</scope>
    <source>
        <strain evidence="9 10">DSM 44889</strain>
    </source>
</reference>
<comment type="caution">
    <text evidence="9">The sequence shown here is derived from an EMBL/GenBank/DDBJ whole genome shotgun (WGS) entry which is preliminary data.</text>
</comment>
<organism evidence="9 10">
    <name type="scientific">Quadrisphaera granulorum</name>
    <dbReference type="NCBI Taxonomy" id="317664"/>
    <lineage>
        <taxon>Bacteria</taxon>
        <taxon>Bacillati</taxon>
        <taxon>Actinomycetota</taxon>
        <taxon>Actinomycetes</taxon>
        <taxon>Kineosporiales</taxon>
        <taxon>Kineosporiaceae</taxon>
        <taxon>Quadrisphaera</taxon>
    </lineage>
</organism>
<feature type="transmembrane region" description="Helical" evidence="7">
    <location>
        <begin position="398"/>
        <end position="415"/>
    </location>
</feature>
<feature type="transmembrane region" description="Helical" evidence="7">
    <location>
        <begin position="470"/>
        <end position="489"/>
    </location>
</feature>
<feature type="transmembrane region" description="Helical" evidence="7">
    <location>
        <begin position="158"/>
        <end position="180"/>
    </location>
</feature>
<evidence type="ECO:0000256" key="2">
    <source>
        <dbReference type="ARBA" id="ARBA00022448"/>
    </source>
</evidence>
<dbReference type="NCBIfam" id="TIGR00711">
    <property type="entry name" value="efflux_EmrB"/>
    <property type="match status" value="1"/>
</dbReference>
<name>A0A316A8R5_9ACTN</name>
<dbReference type="OrthoDB" id="9781469at2"/>
<feature type="transmembrane region" description="Helical" evidence="7">
    <location>
        <begin position="260"/>
        <end position="282"/>
    </location>
</feature>
<dbReference type="PANTHER" id="PTHR42718">
    <property type="entry name" value="MAJOR FACILITATOR SUPERFAMILY MULTIDRUG TRANSPORTER MFSC"/>
    <property type="match status" value="1"/>
</dbReference>
<feature type="transmembrane region" description="Helical" evidence="7">
    <location>
        <begin position="216"/>
        <end position="239"/>
    </location>
</feature>
<evidence type="ECO:0000256" key="1">
    <source>
        <dbReference type="ARBA" id="ARBA00004651"/>
    </source>
</evidence>
<feature type="domain" description="Major facilitator superfamily (MFS) profile" evidence="8">
    <location>
        <begin position="6"/>
        <end position="493"/>
    </location>
</feature>
<keyword evidence="2" id="KW-0813">Transport</keyword>
<dbReference type="SUPFAM" id="SSF103473">
    <property type="entry name" value="MFS general substrate transporter"/>
    <property type="match status" value="1"/>
</dbReference>
<dbReference type="PROSITE" id="PS50850">
    <property type="entry name" value="MFS"/>
    <property type="match status" value="1"/>
</dbReference>
<dbReference type="GO" id="GO:0022857">
    <property type="term" value="F:transmembrane transporter activity"/>
    <property type="evidence" value="ECO:0007669"/>
    <property type="project" value="InterPro"/>
</dbReference>
<feature type="transmembrane region" description="Helical" evidence="7">
    <location>
        <begin position="130"/>
        <end position="152"/>
    </location>
</feature>